<dbReference type="RefSeq" id="WP_402075284.1">
    <property type="nucleotide sequence ID" value="NZ_JBIVGG010000015.1"/>
</dbReference>
<evidence type="ECO:0000256" key="8">
    <source>
        <dbReference type="ARBA" id="ARBA00012016"/>
    </source>
</evidence>
<dbReference type="InterPro" id="IPR027417">
    <property type="entry name" value="P-loop_NTPase"/>
</dbReference>
<comment type="catalytic activity">
    <reaction evidence="3">
        <text>adenosylcob(III)inamide + GTP = adenosylcob(III)inamide phosphate + GDP + H(+)</text>
        <dbReference type="Rhea" id="RHEA:15765"/>
        <dbReference type="ChEBI" id="CHEBI:2480"/>
        <dbReference type="ChEBI" id="CHEBI:15378"/>
        <dbReference type="ChEBI" id="CHEBI:37565"/>
        <dbReference type="ChEBI" id="CHEBI:58189"/>
        <dbReference type="ChEBI" id="CHEBI:58502"/>
        <dbReference type="EC" id="2.7.1.156"/>
    </reaction>
</comment>
<evidence type="ECO:0000256" key="12">
    <source>
        <dbReference type="ARBA" id="ARBA00022741"/>
    </source>
</evidence>
<evidence type="ECO:0000256" key="1">
    <source>
        <dbReference type="ARBA" id="ARBA00000312"/>
    </source>
</evidence>
<evidence type="ECO:0000256" key="16">
    <source>
        <dbReference type="ARBA" id="ARBA00029570"/>
    </source>
</evidence>
<evidence type="ECO:0000256" key="2">
    <source>
        <dbReference type="ARBA" id="ARBA00000711"/>
    </source>
</evidence>
<reference evidence="18 19" key="1">
    <citation type="submission" date="2024-10" db="EMBL/GenBank/DDBJ databases">
        <title>The Natural Products Discovery Center: Release of the First 8490 Sequenced Strains for Exploring Actinobacteria Biosynthetic Diversity.</title>
        <authorList>
            <person name="Kalkreuter E."/>
            <person name="Kautsar S.A."/>
            <person name="Yang D."/>
            <person name="Bader C.D."/>
            <person name="Teijaro C.N."/>
            <person name="Fluegel L."/>
            <person name="Davis C.M."/>
            <person name="Simpson J.R."/>
            <person name="Lauterbach L."/>
            <person name="Steele A.D."/>
            <person name="Gui C."/>
            <person name="Meng S."/>
            <person name="Li G."/>
            <person name="Viehrig K."/>
            <person name="Ye F."/>
            <person name="Su P."/>
            <person name="Kiefer A.F."/>
            <person name="Nichols A."/>
            <person name="Cepeda A.J."/>
            <person name="Yan W."/>
            <person name="Fan B."/>
            <person name="Jiang Y."/>
            <person name="Adhikari A."/>
            <person name="Zheng C.-J."/>
            <person name="Schuster L."/>
            <person name="Cowan T.M."/>
            <person name="Smanski M.J."/>
            <person name="Chevrette M.G."/>
            <person name="De Carvalho L.P.S."/>
            <person name="Shen B."/>
        </authorList>
    </citation>
    <scope>NUCLEOTIDE SEQUENCE [LARGE SCALE GENOMIC DNA]</scope>
    <source>
        <strain evidence="18 19">NPDC089932</strain>
    </source>
</reference>
<protein>
    <recommendedName>
        <fullName evidence="16">Adenosylcobinamide kinase</fullName>
        <ecNumber evidence="8">2.7.1.156</ecNumber>
        <ecNumber evidence="9">2.7.7.62</ecNumber>
    </recommendedName>
    <alternativeName>
        <fullName evidence="17">Adenosylcobinamide-phosphate guanylyltransferase</fullName>
    </alternativeName>
</protein>
<dbReference type="InterPro" id="IPR003203">
    <property type="entry name" value="CobU/CobP"/>
</dbReference>
<keyword evidence="11" id="KW-0808">Transferase</keyword>
<evidence type="ECO:0000256" key="17">
    <source>
        <dbReference type="ARBA" id="ARBA00030571"/>
    </source>
</evidence>
<evidence type="ECO:0000256" key="9">
    <source>
        <dbReference type="ARBA" id="ARBA00012523"/>
    </source>
</evidence>
<evidence type="ECO:0000256" key="4">
    <source>
        <dbReference type="ARBA" id="ARBA00003889"/>
    </source>
</evidence>
<keyword evidence="18" id="KW-0548">Nucleotidyltransferase</keyword>
<evidence type="ECO:0000256" key="13">
    <source>
        <dbReference type="ARBA" id="ARBA00022777"/>
    </source>
</evidence>
<dbReference type="EC" id="2.7.7.62" evidence="9"/>
<evidence type="ECO:0000256" key="6">
    <source>
        <dbReference type="ARBA" id="ARBA00005159"/>
    </source>
</evidence>
<dbReference type="CDD" id="cd00544">
    <property type="entry name" value="CobU"/>
    <property type="match status" value="1"/>
</dbReference>
<comment type="catalytic activity">
    <reaction evidence="2">
        <text>adenosylcob(III)inamide phosphate + GTP + H(+) = adenosylcob(III)inamide-GDP + diphosphate</text>
        <dbReference type="Rhea" id="RHEA:22712"/>
        <dbReference type="ChEBI" id="CHEBI:15378"/>
        <dbReference type="ChEBI" id="CHEBI:33019"/>
        <dbReference type="ChEBI" id="CHEBI:37565"/>
        <dbReference type="ChEBI" id="CHEBI:58502"/>
        <dbReference type="ChEBI" id="CHEBI:60487"/>
        <dbReference type="EC" id="2.7.7.62"/>
    </reaction>
</comment>
<evidence type="ECO:0000256" key="7">
    <source>
        <dbReference type="ARBA" id="ARBA00007490"/>
    </source>
</evidence>
<dbReference type="PANTHER" id="PTHR34848">
    <property type="match status" value="1"/>
</dbReference>
<comment type="pathway">
    <text evidence="5">Cofactor biosynthesis; adenosylcobalamin biosynthesis; adenosylcobalamin from cob(II)yrinate a,c-diamide: step 6/7.</text>
</comment>
<evidence type="ECO:0000256" key="5">
    <source>
        <dbReference type="ARBA" id="ARBA00004692"/>
    </source>
</evidence>
<evidence type="ECO:0000256" key="3">
    <source>
        <dbReference type="ARBA" id="ARBA00001522"/>
    </source>
</evidence>
<dbReference type="GO" id="GO:0016301">
    <property type="term" value="F:kinase activity"/>
    <property type="evidence" value="ECO:0007669"/>
    <property type="project" value="UniProtKB-KW"/>
</dbReference>
<dbReference type="Gene3D" id="3.40.50.300">
    <property type="entry name" value="P-loop containing nucleotide triphosphate hydrolases"/>
    <property type="match status" value="1"/>
</dbReference>
<organism evidence="18 19">
    <name type="scientific">Streptomyces iakyrus</name>
    <dbReference type="NCBI Taxonomy" id="68219"/>
    <lineage>
        <taxon>Bacteria</taxon>
        <taxon>Bacillati</taxon>
        <taxon>Actinomycetota</taxon>
        <taxon>Actinomycetes</taxon>
        <taxon>Kitasatosporales</taxon>
        <taxon>Streptomycetaceae</taxon>
        <taxon>Streptomyces</taxon>
    </lineage>
</organism>
<dbReference type="Proteomes" id="UP001617511">
    <property type="component" value="Unassembled WGS sequence"/>
</dbReference>
<evidence type="ECO:0000313" key="19">
    <source>
        <dbReference type="Proteomes" id="UP001617511"/>
    </source>
</evidence>
<keyword evidence="14" id="KW-0067">ATP-binding</keyword>
<dbReference type="EMBL" id="JBIVGG010000015">
    <property type="protein sequence ID" value="MFJ4083659.1"/>
    <property type="molecule type" value="Genomic_DNA"/>
</dbReference>
<dbReference type="PANTHER" id="PTHR34848:SF1">
    <property type="entry name" value="BIFUNCTIONAL ADENOSYLCOBALAMIN BIOSYNTHESIS PROTEIN COBU"/>
    <property type="match status" value="1"/>
</dbReference>
<dbReference type="Gene3D" id="3.60.15.10">
    <property type="entry name" value="Ribonuclease Z/Hydroxyacylglutathione hydrolase-like"/>
    <property type="match status" value="1"/>
</dbReference>
<dbReference type="Pfam" id="PF02283">
    <property type="entry name" value="CobU"/>
    <property type="match status" value="1"/>
</dbReference>
<evidence type="ECO:0000256" key="15">
    <source>
        <dbReference type="ARBA" id="ARBA00023134"/>
    </source>
</evidence>
<evidence type="ECO:0000256" key="10">
    <source>
        <dbReference type="ARBA" id="ARBA00022573"/>
    </source>
</evidence>
<comment type="pathway">
    <text evidence="6">Cofactor biosynthesis; adenosylcobalamin biosynthesis; adenosylcobalamin from cob(II)yrinate a,c-diamide: step 5/7.</text>
</comment>
<keyword evidence="19" id="KW-1185">Reference proteome</keyword>
<comment type="similarity">
    <text evidence="7">Belongs to the CobU/CobP family.</text>
</comment>
<comment type="caution">
    <text evidence="18">The sequence shown here is derived from an EMBL/GenBank/DDBJ whole genome shotgun (WGS) entry which is preliminary data.</text>
</comment>
<proteinExistence type="inferred from homology"/>
<gene>
    <name evidence="18" type="ORF">ACIP2Z_32460</name>
</gene>
<comment type="catalytic activity">
    <reaction evidence="1">
        <text>adenosylcob(III)inamide + ATP = adenosylcob(III)inamide phosphate + ADP + H(+)</text>
        <dbReference type="Rhea" id="RHEA:15769"/>
        <dbReference type="ChEBI" id="CHEBI:2480"/>
        <dbReference type="ChEBI" id="CHEBI:15378"/>
        <dbReference type="ChEBI" id="CHEBI:30616"/>
        <dbReference type="ChEBI" id="CHEBI:58502"/>
        <dbReference type="ChEBI" id="CHEBI:456216"/>
        <dbReference type="EC" id="2.7.1.156"/>
    </reaction>
</comment>
<accession>A0ABW8FNN9</accession>
<dbReference type="SUPFAM" id="SSF56281">
    <property type="entry name" value="Metallo-hydrolase/oxidoreductase"/>
    <property type="match status" value="1"/>
</dbReference>
<name>A0ABW8FNN9_9ACTN</name>
<comment type="function">
    <text evidence="4">Catalyzes ATP-dependent phosphorylation of adenosylcobinamide and addition of GMP to adenosylcobinamide phosphate.</text>
</comment>
<dbReference type="InterPro" id="IPR036866">
    <property type="entry name" value="RibonucZ/Hydroxyglut_hydro"/>
</dbReference>
<keyword evidence="13 18" id="KW-0418">Kinase</keyword>
<evidence type="ECO:0000256" key="14">
    <source>
        <dbReference type="ARBA" id="ARBA00022840"/>
    </source>
</evidence>
<evidence type="ECO:0000313" key="18">
    <source>
        <dbReference type="EMBL" id="MFJ4083659.1"/>
    </source>
</evidence>
<dbReference type="EC" id="2.7.1.156" evidence="8"/>
<evidence type="ECO:0000256" key="11">
    <source>
        <dbReference type="ARBA" id="ARBA00022679"/>
    </source>
</evidence>
<dbReference type="SUPFAM" id="SSF52540">
    <property type="entry name" value="P-loop containing nucleoside triphosphate hydrolases"/>
    <property type="match status" value="1"/>
</dbReference>
<dbReference type="GO" id="GO:0016779">
    <property type="term" value="F:nucleotidyltransferase activity"/>
    <property type="evidence" value="ECO:0007669"/>
    <property type="project" value="UniProtKB-KW"/>
</dbReference>
<keyword evidence="10" id="KW-0169">Cobalamin biosynthesis</keyword>
<sequence length="399" mass="41548">MELTLLGTGAPEGLPRPDCPCAACAAALGPDARAATALLLDGALLLDLTPGAAFAAARAGRSLTGVRQVLLSHPHDGPAVEVPAGLPQPGRVPDGRELTLLTGHRVRAVALDAPGTGYAVTGPEGQRLLYLPPGGAPAGLEGPAETYDMVLADVVGRPDALAKLRAVGVVGPTTDVVAVHLDHDVPPGPELGRRLAAAGARAVPDGVTLVVGAYEDVPDVPRRTLVLGGARSGKSVEAERRLEAFPDVLYVATGGSRNGDTEWSSRVSAHRERRPGSWHTVETCDLVPLLEAEGPPLLIDCLSLWLTDAMDAAGAWDDAVWAERGEKVLRERVRELTEAVRVTRRTVVAVSNEVGSGIVPSTASGRRYRDELGRLNAGFADECEHVLLVVAGQAVVLRG</sequence>
<keyword evidence="12" id="KW-0547">Nucleotide-binding</keyword>
<keyword evidence="15" id="KW-0342">GTP-binding</keyword>